<evidence type="ECO:0000313" key="3">
    <source>
        <dbReference type="Proteomes" id="UP000005709"/>
    </source>
</evidence>
<name>C8PE15_9BACT</name>
<dbReference type="Proteomes" id="UP000005709">
    <property type="component" value="Unassembled WGS sequence"/>
</dbReference>
<dbReference type="EMBL" id="ACYG01000005">
    <property type="protein sequence ID" value="EEV18888.1"/>
    <property type="molecule type" value="Genomic_DNA"/>
</dbReference>
<keyword evidence="3" id="KW-1185">Reference proteome</keyword>
<feature type="transmembrane region" description="Helical" evidence="1">
    <location>
        <begin position="44"/>
        <end position="67"/>
    </location>
</feature>
<dbReference type="STRING" id="824.CGRAC_1319"/>
<keyword evidence="1" id="KW-1133">Transmembrane helix</keyword>
<reference evidence="2 3" key="1">
    <citation type="submission" date="2009-07" db="EMBL/GenBank/DDBJ databases">
        <authorList>
            <person name="Madupu R."/>
            <person name="Sebastian Y."/>
            <person name="Durkin A.S."/>
            <person name="Torralba M."/>
            <person name="Methe B."/>
            <person name="Sutton G.G."/>
            <person name="Strausberg R.L."/>
            <person name="Nelson K.E."/>
        </authorList>
    </citation>
    <scope>NUCLEOTIDE SEQUENCE [LARGE SCALE GENOMIC DNA]</scope>
    <source>
        <strain evidence="2 3">RM3268</strain>
    </source>
</reference>
<proteinExistence type="predicted"/>
<protein>
    <submittedName>
        <fullName evidence="2">Uncharacterized protein</fullName>
    </submittedName>
</protein>
<dbReference type="AlphaFoldDB" id="C8PE15"/>
<keyword evidence="1" id="KW-0812">Transmembrane</keyword>
<organism evidence="2 3">
    <name type="scientific">Campylobacter gracilis RM3268</name>
    <dbReference type="NCBI Taxonomy" id="553220"/>
    <lineage>
        <taxon>Bacteria</taxon>
        <taxon>Pseudomonadati</taxon>
        <taxon>Campylobacterota</taxon>
        <taxon>Epsilonproteobacteria</taxon>
        <taxon>Campylobacterales</taxon>
        <taxon>Campylobacteraceae</taxon>
        <taxon>Campylobacter</taxon>
    </lineage>
</organism>
<evidence type="ECO:0000256" key="1">
    <source>
        <dbReference type="SAM" id="Phobius"/>
    </source>
</evidence>
<comment type="caution">
    <text evidence="2">The sequence shown here is derived from an EMBL/GenBank/DDBJ whole genome shotgun (WGS) entry which is preliminary data.</text>
</comment>
<evidence type="ECO:0000313" key="2">
    <source>
        <dbReference type="EMBL" id="EEV18888.1"/>
    </source>
</evidence>
<dbReference type="RefSeq" id="WP_005869118.1">
    <property type="nucleotide sequence ID" value="NZ_ACYG01000005.1"/>
</dbReference>
<accession>C8PE15</accession>
<keyword evidence="1" id="KW-0472">Membrane</keyword>
<sequence length="74" mass="8508">MDSFSIFIFLLFALPIISFIWFVVRLVKFIRSKNEPARRGKDKIFLIFSVLTLACSTGAVVGFLWLLDRALAHM</sequence>
<gene>
    <name evidence="2" type="ORF">CAMGR0001_2365</name>
</gene>
<feature type="transmembrane region" description="Helical" evidence="1">
    <location>
        <begin position="6"/>
        <end position="24"/>
    </location>
</feature>